<dbReference type="InterPro" id="IPR002464">
    <property type="entry name" value="DNA/RNA_helicase_DEAH_CS"/>
</dbReference>
<dbReference type="PROSITE" id="PS00690">
    <property type="entry name" value="DEAH_ATP_HELICASE"/>
    <property type="match status" value="1"/>
</dbReference>
<dbReference type="Gene3D" id="3.40.50.300">
    <property type="entry name" value="P-loop containing nucleotide triphosphate hydrolases"/>
    <property type="match status" value="2"/>
</dbReference>
<dbReference type="PROSITE" id="PS51192">
    <property type="entry name" value="HELICASE_ATP_BIND_1"/>
    <property type="match status" value="1"/>
</dbReference>
<feature type="domain" description="Helicase C-terminal" evidence="6">
    <location>
        <begin position="308"/>
        <end position="459"/>
    </location>
</feature>
<organism evidence="7 8">
    <name type="scientific">Anaerobacillus arseniciselenatis</name>
    <dbReference type="NCBI Taxonomy" id="85682"/>
    <lineage>
        <taxon>Bacteria</taxon>
        <taxon>Bacillati</taxon>
        <taxon>Bacillota</taxon>
        <taxon>Bacilli</taxon>
        <taxon>Bacillales</taxon>
        <taxon>Bacillaceae</taxon>
        <taxon>Anaerobacillus</taxon>
    </lineage>
</organism>
<keyword evidence="1" id="KW-0547">Nucleotide-binding</keyword>
<evidence type="ECO:0000256" key="3">
    <source>
        <dbReference type="ARBA" id="ARBA00022806"/>
    </source>
</evidence>
<dbReference type="PANTHER" id="PTHR11274">
    <property type="entry name" value="RAD25/XP-B DNA REPAIR HELICASE"/>
    <property type="match status" value="1"/>
</dbReference>
<dbReference type="InterPro" id="IPR014001">
    <property type="entry name" value="Helicase_ATP-bd"/>
</dbReference>
<dbReference type="GO" id="GO:0005524">
    <property type="term" value="F:ATP binding"/>
    <property type="evidence" value="ECO:0007669"/>
    <property type="project" value="UniProtKB-KW"/>
</dbReference>
<accession>A0A1S2LSA1</accession>
<name>A0A1S2LSA1_9BACI</name>
<dbReference type="InterPro" id="IPR027417">
    <property type="entry name" value="P-loop_NTPase"/>
</dbReference>
<reference evidence="7 8" key="1">
    <citation type="submission" date="2016-10" db="EMBL/GenBank/DDBJ databases">
        <title>Draft genome sequences of four alkaliphilic bacteria belonging to the Anaerobacillus genus.</title>
        <authorList>
            <person name="Bassil N.M."/>
            <person name="Lloyd J.R."/>
        </authorList>
    </citation>
    <scope>NUCLEOTIDE SEQUENCE [LARGE SCALE GENOMIC DNA]</scope>
    <source>
        <strain evidence="7 8">DSM 15340</strain>
    </source>
</reference>
<evidence type="ECO:0000256" key="1">
    <source>
        <dbReference type="ARBA" id="ARBA00022741"/>
    </source>
</evidence>
<protein>
    <recommendedName>
        <fullName evidence="9">Helicase</fullName>
    </recommendedName>
</protein>
<dbReference type="EMBL" id="MLQQ01000002">
    <property type="protein sequence ID" value="OIJ15256.1"/>
    <property type="molecule type" value="Genomic_DNA"/>
</dbReference>
<keyword evidence="3" id="KW-0347">Helicase</keyword>
<keyword evidence="2" id="KW-0378">Hydrolase</keyword>
<feature type="domain" description="Helicase ATP-binding" evidence="5">
    <location>
        <begin position="114"/>
        <end position="263"/>
    </location>
</feature>
<evidence type="ECO:0000259" key="6">
    <source>
        <dbReference type="PROSITE" id="PS51194"/>
    </source>
</evidence>
<dbReference type="InterPro" id="IPR001650">
    <property type="entry name" value="Helicase_C-like"/>
</dbReference>
<evidence type="ECO:0008006" key="9">
    <source>
        <dbReference type="Google" id="ProtNLM"/>
    </source>
</evidence>
<evidence type="ECO:0000313" key="7">
    <source>
        <dbReference type="EMBL" id="OIJ15256.1"/>
    </source>
</evidence>
<dbReference type="SMART" id="SM00487">
    <property type="entry name" value="DEXDc"/>
    <property type="match status" value="1"/>
</dbReference>
<evidence type="ECO:0000259" key="5">
    <source>
        <dbReference type="PROSITE" id="PS51192"/>
    </source>
</evidence>
<sequence>MMPPVVITISDGIYVPKTIPHYFITALYRDLTIKNPAYIEAKSFQRSTKSIPKEIKLFKEMKEAIRLPRGYLFHLIKRLKDEKIAYEFVNETVTVSVDYPEMVGCLRTYQNEAILKAHKYRQGVIISPCGSGKTVMGIFFLAMTGQKTLWVTHTKDLMYQTIDQIEKFLRIPAKEIGRIGDGKKVIGEKVTVGLVQSLVKYDKDLLRKSFGAIVIDEAHRVPSKTFQNIVEISKAKFRLGLTATPKRKDGLEPILYHVVGQTLYEITEEDLLKENRILIPEVRKIFTDFRSKSADFQSLMKQLIKCRERNQLIVETVKETLNSCEVALLLSNRVAHCETIAKILKKEVPLLKIAVLTGKVSKDDREKVINQARSNELNLIIATQLADEGLDIPNLNKLYLATPAKSKSKVKQQLGRIMRNVEAKQTPVVYDFVDLQVPMLQRHANIRTVVYNELGCEIW</sequence>
<evidence type="ECO:0000256" key="2">
    <source>
        <dbReference type="ARBA" id="ARBA00022801"/>
    </source>
</evidence>
<dbReference type="PROSITE" id="PS51194">
    <property type="entry name" value="HELICASE_CTER"/>
    <property type="match status" value="1"/>
</dbReference>
<dbReference type="Proteomes" id="UP000180098">
    <property type="component" value="Unassembled WGS sequence"/>
</dbReference>
<dbReference type="PANTHER" id="PTHR11274:SF0">
    <property type="entry name" value="GENERAL TRANSCRIPTION AND DNA REPAIR FACTOR IIH HELICASE SUBUNIT XPB"/>
    <property type="match status" value="1"/>
</dbReference>
<comment type="caution">
    <text evidence="7">The sequence shown here is derived from an EMBL/GenBank/DDBJ whole genome shotgun (WGS) entry which is preliminary data.</text>
</comment>
<dbReference type="SUPFAM" id="SSF52540">
    <property type="entry name" value="P-loop containing nucleoside triphosphate hydrolases"/>
    <property type="match status" value="1"/>
</dbReference>
<dbReference type="CDD" id="cd17926">
    <property type="entry name" value="DEXHc_RE"/>
    <property type="match status" value="1"/>
</dbReference>
<dbReference type="InterPro" id="IPR050615">
    <property type="entry name" value="ATP-dep_DNA_Helicase"/>
</dbReference>
<evidence type="ECO:0000256" key="4">
    <source>
        <dbReference type="ARBA" id="ARBA00022840"/>
    </source>
</evidence>
<keyword evidence="4" id="KW-0067">ATP-binding</keyword>
<proteinExistence type="predicted"/>
<keyword evidence="8" id="KW-1185">Reference proteome</keyword>
<gene>
    <name evidence="7" type="ORF">BKP35_05250</name>
</gene>
<dbReference type="GO" id="GO:0016787">
    <property type="term" value="F:hydrolase activity"/>
    <property type="evidence" value="ECO:0007669"/>
    <property type="project" value="UniProtKB-KW"/>
</dbReference>
<dbReference type="GO" id="GO:0003677">
    <property type="term" value="F:DNA binding"/>
    <property type="evidence" value="ECO:0007669"/>
    <property type="project" value="InterPro"/>
</dbReference>
<evidence type="ECO:0000313" key="8">
    <source>
        <dbReference type="Proteomes" id="UP000180098"/>
    </source>
</evidence>
<dbReference type="GO" id="GO:0004386">
    <property type="term" value="F:helicase activity"/>
    <property type="evidence" value="ECO:0007669"/>
    <property type="project" value="UniProtKB-KW"/>
</dbReference>
<dbReference type="Pfam" id="PF00271">
    <property type="entry name" value="Helicase_C"/>
    <property type="match status" value="1"/>
</dbReference>
<dbReference type="AlphaFoldDB" id="A0A1S2LSA1"/>
<dbReference type="Pfam" id="PF04851">
    <property type="entry name" value="ResIII"/>
    <property type="match status" value="1"/>
</dbReference>
<dbReference type="InterPro" id="IPR006935">
    <property type="entry name" value="Helicase/UvrB_N"/>
</dbReference>
<dbReference type="SMART" id="SM00490">
    <property type="entry name" value="HELICc"/>
    <property type="match status" value="1"/>
</dbReference>